<feature type="coiled-coil region" evidence="4">
    <location>
        <begin position="649"/>
        <end position="683"/>
    </location>
</feature>
<feature type="coiled-coil region" evidence="4">
    <location>
        <begin position="857"/>
        <end position="908"/>
    </location>
</feature>
<dbReference type="SUPFAM" id="SSF50978">
    <property type="entry name" value="WD40 repeat-like"/>
    <property type="match status" value="2"/>
</dbReference>
<feature type="coiled-coil region" evidence="4">
    <location>
        <begin position="974"/>
        <end position="1001"/>
    </location>
</feature>
<evidence type="ECO:0000256" key="1">
    <source>
        <dbReference type="ARBA" id="ARBA00022574"/>
    </source>
</evidence>
<gene>
    <name evidence="7" type="primary">CFAP57</name>
    <name evidence="7" type="synonym">cfap57</name>
</gene>
<dbReference type="PROSITE" id="PS50294">
    <property type="entry name" value="WD_REPEATS_REGION"/>
    <property type="match status" value="1"/>
</dbReference>
<feature type="domain" description="EML-like second beta-propeller" evidence="6">
    <location>
        <begin position="355"/>
        <end position="629"/>
    </location>
</feature>
<feature type="region of interest" description="Disordered" evidence="5">
    <location>
        <begin position="1123"/>
        <end position="1152"/>
    </location>
</feature>
<dbReference type="PROSITE" id="PS00678">
    <property type="entry name" value="WD_REPEATS_1"/>
    <property type="match status" value="1"/>
</dbReference>
<dbReference type="Pfam" id="PF23414">
    <property type="entry name" value="Beta-prop_EML_2"/>
    <property type="match status" value="1"/>
</dbReference>
<dbReference type="InterPro" id="IPR001680">
    <property type="entry name" value="WD40_rpt"/>
</dbReference>
<dbReference type="InterPro" id="IPR019775">
    <property type="entry name" value="WD40_repeat_CS"/>
</dbReference>
<dbReference type="SMART" id="SM00320">
    <property type="entry name" value="WD40"/>
    <property type="match status" value="9"/>
</dbReference>
<dbReference type="GeneTree" id="ENSGT00620000088018"/>
<dbReference type="PANTHER" id="PTHR32215:SF0">
    <property type="entry name" value="CILIA- AND FLAGELLA-ASSOCIATED PROTEIN 57"/>
    <property type="match status" value="1"/>
</dbReference>
<dbReference type="AlphaFoldDB" id="A0A667XCB5"/>
<evidence type="ECO:0000256" key="2">
    <source>
        <dbReference type="ARBA" id="ARBA00022737"/>
    </source>
</evidence>
<dbReference type="InterPro" id="IPR015943">
    <property type="entry name" value="WD40/YVTN_repeat-like_dom_sf"/>
</dbReference>
<evidence type="ECO:0000313" key="8">
    <source>
        <dbReference type="Proteomes" id="UP000472263"/>
    </source>
</evidence>
<keyword evidence="1 3" id="KW-0853">WD repeat</keyword>
<dbReference type="PROSITE" id="PS50082">
    <property type="entry name" value="WD_REPEATS_2"/>
    <property type="match status" value="2"/>
</dbReference>
<feature type="repeat" description="WD" evidence="3">
    <location>
        <begin position="596"/>
        <end position="629"/>
    </location>
</feature>
<dbReference type="PANTHER" id="PTHR32215">
    <property type="entry name" value="CILIA- AND FLAGELLA-ASSOCIATED PROTEIN 57"/>
    <property type="match status" value="1"/>
</dbReference>
<reference evidence="7" key="3">
    <citation type="submission" date="2025-09" db="UniProtKB">
        <authorList>
            <consortium name="Ensembl"/>
        </authorList>
    </citation>
    <scope>IDENTIFICATION</scope>
</reference>
<reference evidence="7" key="2">
    <citation type="submission" date="2025-08" db="UniProtKB">
        <authorList>
            <consortium name="Ensembl"/>
        </authorList>
    </citation>
    <scope>IDENTIFICATION</scope>
</reference>
<evidence type="ECO:0000256" key="5">
    <source>
        <dbReference type="SAM" id="MobiDB-lite"/>
    </source>
</evidence>
<feature type="repeat" description="WD" evidence="3">
    <location>
        <begin position="470"/>
        <end position="511"/>
    </location>
</feature>
<dbReference type="FunFam" id="2.130.10.10:FF:000271">
    <property type="entry name" value="cilia- and flagella-associated protein 57"/>
    <property type="match status" value="1"/>
</dbReference>
<name>A0A667XCB5_9TELE</name>
<feature type="coiled-coil region" evidence="4">
    <location>
        <begin position="763"/>
        <end position="823"/>
    </location>
</feature>
<dbReference type="InParanoid" id="A0A667XCB5"/>
<evidence type="ECO:0000256" key="3">
    <source>
        <dbReference type="PROSITE-ProRule" id="PRU00221"/>
    </source>
</evidence>
<organism evidence="7 8">
    <name type="scientific">Myripristis murdjan</name>
    <name type="common">pinecone soldierfish</name>
    <dbReference type="NCBI Taxonomy" id="586833"/>
    <lineage>
        <taxon>Eukaryota</taxon>
        <taxon>Metazoa</taxon>
        <taxon>Chordata</taxon>
        <taxon>Craniata</taxon>
        <taxon>Vertebrata</taxon>
        <taxon>Euteleostomi</taxon>
        <taxon>Actinopterygii</taxon>
        <taxon>Neopterygii</taxon>
        <taxon>Teleostei</taxon>
        <taxon>Neoteleostei</taxon>
        <taxon>Acanthomorphata</taxon>
        <taxon>Holocentriformes</taxon>
        <taxon>Holocentridae</taxon>
        <taxon>Myripristis</taxon>
    </lineage>
</organism>
<keyword evidence="2" id="KW-0677">Repeat</keyword>
<protein>
    <submittedName>
        <fullName evidence="7">Cilia and flagella associated protein 57</fullName>
    </submittedName>
</protein>
<evidence type="ECO:0000259" key="6">
    <source>
        <dbReference type="Pfam" id="PF23414"/>
    </source>
</evidence>
<keyword evidence="4" id="KW-0175">Coiled coil</keyword>
<dbReference type="InterPro" id="IPR055442">
    <property type="entry name" value="Beta-prop_EML-like_2nd"/>
</dbReference>
<reference evidence="7" key="1">
    <citation type="submission" date="2019-06" db="EMBL/GenBank/DDBJ databases">
        <authorList>
            <consortium name="Wellcome Sanger Institute Data Sharing"/>
        </authorList>
    </citation>
    <scope>NUCLEOTIDE SEQUENCE [LARGE SCALE GENOMIC DNA]</scope>
</reference>
<evidence type="ECO:0000313" key="7">
    <source>
        <dbReference type="Ensembl" id="ENSMMDP00005006571.1"/>
    </source>
</evidence>
<proteinExistence type="predicted"/>
<dbReference type="Gene3D" id="2.130.10.10">
    <property type="entry name" value="YVTN repeat-like/Quinoprotein amine dehydrogenase"/>
    <property type="match status" value="2"/>
</dbReference>
<dbReference type="Proteomes" id="UP000472263">
    <property type="component" value="Chromosome 24"/>
</dbReference>
<dbReference type="InterPro" id="IPR052993">
    <property type="entry name" value="CFA-57"/>
</dbReference>
<dbReference type="Ensembl" id="ENSMMDT00005006743.1">
    <property type="protein sequence ID" value="ENSMMDP00005006571.1"/>
    <property type="gene ID" value="ENSMMDG00005003602.1"/>
</dbReference>
<evidence type="ECO:0000256" key="4">
    <source>
        <dbReference type="SAM" id="Coils"/>
    </source>
</evidence>
<dbReference type="InterPro" id="IPR036322">
    <property type="entry name" value="WD40_repeat_dom_sf"/>
</dbReference>
<accession>A0A667XCB5</accession>
<sequence>MATVLIQPNYIFGLRTGVTNNLCFFDEQTVVFPCGNNCVRYNINLGSQKLIPGTERSQGMQALAISANRRYLAVAERGEKASVTVYDLQHEQGRKRKVLSADDNNIQEFVCLAFSPDSKFLIGQAGAPEWTLTLWLWEKQKVMATVKSSSSNNPVTQVSFSPHNNTQMCVSGAGVFKLFRYSEGTLKLTNSPKVDSINLLCHAWAAETRVIAGSDTGRLLVFESGYLQTEMEKVEDGEEGESPVAACVTAILSYSKGLICSTGPGTVCLFEKTEEDGYRKTKEIRIRPDPCSEDPAQAELQQISTVCVSPSEETLAVSTEEGQLYSISLSSVETSKGEQVHFEFLSHSFHSKPITGLSTCIRKPLVATCSLDCSVRIWNYQGKTLELHKGFGEEAYSVALHPSGLFILVGFTDKLRMMNLLIDDIRTINEFSVRGCRECAFSHGGHLFAAVNGNVIHIYSVTTFENVLNLKGHRGKVQSVRWSLDDSRLVSCGMDGAVYEWNTHTGRRESECVLKSCNYTDVAFSPDARAVVAVGTDHTLKLIQDCQVLREVLVDDVTLTTITSSRSGRVVFTGTSSGTVRAIKFPLPLQKDWMEYQAHCGPITKMVITCDDQFLLTVSEDGCLLLWNIIDKEAHTLRTDRRTIFTDEILITKSDLEEKNQNMQELKARVEELKMENEYQLRLRDMKYNERIKELSETFSQQVESLQTTIQVCLPPPPAEYLSPTCSKHLDQALSLTQNYGSQKQLLQHEQYQELQHQSHVMQEEYERQLVEVEERRERGLEELMQLHEAQLQEKTQLLQQCQDEVRKQTREYEAIIKQTEEDCDWEVTSVRFEYTRKLETEQETNLSLKGETGIMKKKFESQQKELEDRRSVINEQKQKLQQLQALISSLEGDILDLKRQISELKKGMEMKDNVVAELNENNQMLSRLRFILNLNITHLQQQIQPRENSIREMKELNQQVSMEMEVEKFHKESVQLEQSVSDLKLRLKAVEQELHRERQRGKDLQTYVKRLKTEIHNCVAVIQEPKKLKDSVRGLYARHVQHADVDVETAREDAAIQREFGQQREYLEKSIAALKLKLDEATTDHEKQKTKILKENVLLITEINELRKELETAKTHIHSYQTRLALSNKSSKPEKSKKQSPADCRGERNII</sequence>
<keyword evidence="8" id="KW-1185">Reference proteome</keyword>